<evidence type="ECO:0000313" key="3">
    <source>
        <dbReference type="EMBL" id="MCW6508393.1"/>
    </source>
</evidence>
<dbReference type="AlphaFoldDB" id="A0AA41Z0Q2"/>
<feature type="compositionally biased region" description="Basic residues" evidence="1">
    <location>
        <begin position="496"/>
        <end position="505"/>
    </location>
</feature>
<feature type="signal peptide" evidence="2">
    <location>
        <begin position="1"/>
        <end position="19"/>
    </location>
</feature>
<feature type="chain" id="PRO_5041394659" description="Tetratricopeptide repeat protein" evidence="2">
    <location>
        <begin position="20"/>
        <end position="607"/>
    </location>
</feature>
<sequence length="607" mass="65600">MSLKHVLLAGVVMTASAFAARADDAPSSAKAADLFAAPKAVAAPVQRPQQASQSPFILELAKPASTETAGAPKQASKEVDTSALRYYASQNDLTRVAAEIRLLRSQHPNWEPPQDLFTDSRSMIDEQPLWDLFAKHDLAGLHAAMDAERQKNPDWQPSADLATKIQLAEAHDQLVAASNAKQWGDVLDVASNNRGLLVCGDVDALWRTAEALKQTGDEARASDAYRYVLTSCDNPAERLATMQKASAVLTAPGAVDGLMALGRRGRDGRNEFDVLRFDAVRTRIGDAAAGKAGASLTPAEVDQLASYANSSRSAPDAQLLGWYQYSRKAFPEAETWFRSALAIKADPKSSEGLALTLREEGKLAEALDLAMSSRDLAPDNRKAFIQVMSGLLTATTPPVTPKPDQIAAFVTAVDTAKDAVGAQAYGWSLMKAKQVAAAETWFQKSMSWQPSQDAAIGVMVSAKQLKDERTVATLMTTYKTQYPRLAELEEAMRPRPTAKRVRVAKGGHAPRSSGSGGEGWDANATAIVDTYKSGNYDQALAMMDARRGTKSAEPHGLAIIRGWAQYHKGDWEGAQRTFEMAQQKSPGNDSETGLRIIRQGYLPPQFR</sequence>
<dbReference type="Gene3D" id="1.25.40.10">
    <property type="entry name" value="Tetratricopeptide repeat domain"/>
    <property type="match status" value="2"/>
</dbReference>
<dbReference type="RefSeq" id="WP_282584756.1">
    <property type="nucleotide sequence ID" value="NZ_JAMOIM010000005.1"/>
</dbReference>
<proteinExistence type="predicted"/>
<dbReference type="SUPFAM" id="SSF48452">
    <property type="entry name" value="TPR-like"/>
    <property type="match status" value="1"/>
</dbReference>
<comment type="caution">
    <text evidence="3">The sequence shown here is derived from an EMBL/GenBank/DDBJ whole genome shotgun (WGS) entry which is preliminary data.</text>
</comment>
<protein>
    <recommendedName>
        <fullName evidence="5">Tetratricopeptide repeat protein</fullName>
    </recommendedName>
</protein>
<evidence type="ECO:0000313" key="4">
    <source>
        <dbReference type="Proteomes" id="UP001165667"/>
    </source>
</evidence>
<keyword evidence="2" id="KW-0732">Signal</keyword>
<reference evidence="3" key="1">
    <citation type="submission" date="2022-05" db="EMBL/GenBank/DDBJ databases">
        <authorList>
            <person name="Pankratov T."/>
        </authorList>
    </citation>
    <scope>NUCLEOTIDE SEQUENCE</scope>
    <source>
        <strain evidence="3">BP6-180914</strain>
    </source>
</reference>
<dbReference type="InterPro" id="IPR011990">
    <property type="entry name" value="TPR-like_helical_dom_sf"/>
</dbReference>
<keyword evidence="4" id="KW-1185">Reference proteome</keyword>
<evidence type="ECO:0008006" key="5">
    <source>
        <dbReference type="Google" id="ProtNLM"/>
    </source>
</evidence>
<organism evidence="3 4">
    <name type="scientific">Lichenifustis flavocetrariae</name>
    <dbReference type="NCBI Taxonomy" id="2949735"/>
    <lineage>
        <taxon>Bacteria</taxon>
        <taxon>Pseudomonadati</taxon>
        <taxon>Pseudomonadota</taxon>
        <taxon>Alphaproteobacteria</taxon>
        <taxon>Hyphomicrobiales</taxon>
        <taxon>Lichenihabitantaceae</taxon>
        <taxon>Lichenifustis</taxon>
    </lineage>
</organism>
<gene>
    <name evidence="3" type="ORF">M8523_10200</name>
</gene>
<accession>A0AA41Z0Q2</accession>
<dbReference type="EMBL" id="JAMOIM010000005">
    <property type="protein sequence ID" value="MCW6508393.1"/>
    <property type="molecule type" value="Genomic_DNA"/>
</dbReference>
<name>A0AA41Z0Q2_9HYPH</name>
<feature type="region of interest" description="Disordered" evidence="1">
    <location>
        <begin position="495"/>
        <end position="521"/>
    </location>
</feature>
<evidence type="ECO:0000256" key="1">
    <source>
        <dbReference type="SAM" id="MobiDB-lite"/>
    </source>
</evidence>
<evidence type="ECO:0000256" key="2">
    <source>
        <dbReference type="SAM" id="SignalP"/>
    </source>
</evidence>
<dbReference type="Proteomes" id="UP001165667">
    <property type="component" value="Unassembled WGS sequence"/>
</dbReference>